<sequence>MRAITLSSEPYTFESFFQAETYLEKQGYHCENERWICDGEPNVSVVANGHGVQIQPIQH</sequence>
<dbReference type="AlphaFoldDB" id="A0A7V7NRA3"/>
<organism evidence="1 2">
    <name type="scientific">Vibrio chagasii</name>
    <dbReference type="NCBI Taxonomy" id="170679"/>
    <lineage>
        <taxon>Bacteria</taxon>
        <taxon>Pseudomonadati</taxon>
        <taxon>Pseudomonadota</taxon>
        <taxon>Gammaproteobacteria</taxon>
        <taxon>Vibrionales</taxon>
        <taxon>Vibrionaceae</taxon>
        <taxon>Vibrio</taxon>
    </lineage>
</organism>
<dbReference type="GeneID" id="77344850"/>
<proteinExistence type="predicted"/>
<evidence type="ECO:0000313" key="1">
    <source>
        <dbReference type="EMBL" id="KAB0476552.1"/>
    </source>
</evidence>
<dbReference type="RefSeq" id="WP_150897852.1">
    <property type="nucleotide sequence ID" value="NZ_AP025468.1"/>
</dbReference>
<evidence type="ECO:0000313" key="2">
    <source>
        <dbReference type="Proteomes" id="UP000423756"/>
    </source>
</evidence>
<accession>A0A7V7NRA3</accession>
<dbReference type="EMBL" id="VZPX01000047">
    <property type="protein sequence ID" value="KAB0476552.1"/>
    <property type="molecule type" value="Genomic_DNA"/>
</dbReference>
<gene>
    <name evidence="1" type="ORF">F7Q91_19120</name>
</gene>
<comment type="caution">
    <text evidence="1">The sequence shown here is derived from an EMBL/GenBank/DDBJ whole genome shotgun (WGS) entry which is preliminary data.</text>
</comment>
<dbReference type="Proteomes" id="UP000423756">
    <property type="component" value="Unassembled WGS sequence"/>
</dbReference>
<name>A0A7V7NRA3_9VIBR</name>
<protein>
    <submittedName>
        <fullName evidence="1">Uncharacterized protein</fullName>
    </submittedName>
</protein>
<reference evidence="1 2" key="1">
    <citation type="submission" date="2019-09" db="EMBL/GenBank/DDBJ databases">
        <title>Draft genome sequences of 48 bacterial type strains from the CCUG.</title>
        <authorList>
            <person name="Tunovic T."/>
            <person name="Pineiro-Iglesias B."/>
            <person name="Unosson C."/>
            <person name="Inganas E."/>
            <person name="Ohlen M."/>
            <person name="Cardew S."/>
            <person name="Jensie-Markopoulos S."/>
            <person name="Salva-Serra F."/>
            <person name="Jaen-Luchoro D."/>
            <person name="Karlsson R."/>
            <person name="Svensson-Stadler L."/>
            <person name="Chun J."/>
            <person name="Moore E."/>
        </authorList>
    </citation>
    <scope>NUCLEOTIDE SEQUENCE [LARGE SCALE GENOMIC DNA]</scope>
    <source>
        <strain evidence="1 2">CCUG 48643</strain>
    </source>
</reference>